<protein>
    <submittedName>
        <fullName evidence="1">Uncharacterized protein</fullName>
    </submittedName>
</protein>
<dbReference type="EMBL" id="BAABHC010000020">
    <property type="protein sequence ID" value="GAA4438932.1"/>
    <property type="molecule type" value="Genomic_DNA"/>
</dbReference>
<sequence>MAFDANTGQDRDLLNQAAKSLIGSGDHKVLLLHTTELYYSGRSLGWEMYSPYIGIGEPLNQKTLEKILFQVDYAIIKDPISKDLEQSLIVGGMYLKNSYAIYDGSAEKFDGITTNIWRLRYLYSIFEQHYGPYKIFVRKQNNSNGSNSSTVGS</sequence>
<gene>
    <name evidence="1" type="ORF">GCM10023188_34720</name>
</gene>
<proteinExistence type="predicted"/>
<evidence type="ECO:0000313" key="1">
    <source>
        <dbReference type="EMBL" id="GAA4438932.1"/>
    </source>
</evidence>
<reference evidence="2" key="1">
    <citation type="journal article" date="2019" name="Int. J. Syst. Evol. Microbiol.">
        <title>The Global Catalogue of Microorganisms (GCM) 10K type strain sequencing project: providing services to taxonomists for standard genome sequencing and annotation.</title>
        <authorList>
            <consortium name="The Broad Institute Genomics Platform"/>
            <consortium name="The Broad Institute Genome Sequencing Center for Infectious Disease"/>
            <person name="Wu L."/>
            <person name="Ma J."/>
        </authorList>
    </citation>
    <scope>NUCLEOTIDE SEQUENCE [LARGE SCALE GENOMIC DNA]</scope>
    <source>
        <strain evidence="2">JCM 17926</strain>
    </source>
</reference>
<accession>A0ABP8LYP1</accession>
<keyword evidence="2" id="KW-1185">Reference proteome</keyword>
<dbReference type="Proteomes" id="UP001500552">
    <property type="component" value="Unassembled WGS sequence"/>
</dbReference>
<evidence type="ECO:0000313" key="2">
    <source>
        <dbReference type="Proteomes" id="UP001500552"/>
    </source>
</evidence>
<name>A0ABP8LYP1_9BACT</name>
<organism evidence="1 2">
    <name type="scientific">Pontibacter saemangeumensis</name>
    <dbReference type="NCBI Taxonomy" id="1084525"/>
    <lineage>
        <taxon>Bacteria</taxon>
        <taxon>Pseudomonadati</taxon>
        <taxon>Bacteroidota</taxon>
        <taxon>Cytophagia</taxon>
        <taxon>Cytophagales</taxon>
        <taxon>Hymenobacteraceae</taxon>
        <taxon>Pontibacter</taxon>
    </lineage>
</organism>
<comment type="caution">
    <text evidence="1">The sequence shown here is derived from an EMBL/GenBank/DDBJ whole genome shotgun (WGS) entry which is preliminary data.</text>
</comment>